<evidence type="ECO:0000313" key="4">
    <source>
        <dbReference type="Proteomes" id="UP000800092"/>
    </source>
</evidence>
<gene>
    <name evidence="3" type="ORF">EV356DRAFT_528097</name>
</gene>
<evidence type="ECO:0000256" key="2">
    <source>
        <dbReference type="SAM" id="Phobius"/>
    </source>
</evidence>
<feature type="transmembrane region" description="Helical" evidence="2">
    <location>
        <begin position="6"/>
        <end position="28"/>
    </location>
</feature>
<dbReference type="Proteomes" id="UP000800092">
    <property type="component" value="Unassembled WGS sequence"/>
</dbReference>
<dbReference type="AlphaFoldDB" id="A0A6A6HNX4"/>
<keyword evidence="2" id="KW-1133">Transmembrane helix</keyword>
<keyword evidence="4" id="KW-1185">Reference proteome</keyword>
<evidence type="ECO:0000256" key="1">
    <source>
        <dbReference type="SAM" id="MobiDB-lite"/>
    </source>
</evidence>
<organism evidence="3 4">
    <name type="scientific">Viridothelium virens</name>
    <name type="common">Speckled blister lichen</name>
    <name type="synonym">Trypethelium virens</name>
    <dbReference type="NCBI Taxonomy" id="1048519"/>
    <lineage>
        <taxon>Eukaryota</taxon>
        <taxon>Fungi</taxon>
        <taxon>Dikarya</taxon>
        <taxon>Ascomycota</taxon>
        <taxon>Pezizomycotina</taxon>
        <taxon>Dothideomycetes</taxon>
        <taxon>Dothideomycetes incertae sedis</taxon>
        <taxon>Trypetheliales</taxon>
        <taxon>Trypetheliaceae</taxon>
        <taxon>Viridothelium</taxon>
    </lineage>
</organism>
<feature type="compositionally biased region" description="Acidic residues" evidence="1">
    <location>
        <begin position="41"/>
        <end position="51"/>
    </location>
</feature>
<feature type="region of interest" description="Disordered" evidence="1">
    <location>
        <begin position="37"/>
        <end position="70"/>
    </location>
</feature>
<name>A0A6A6HNX4_VIRVR</name>
<reference evidence="3" key="1">
    <citation type="journal article" date="2020" name="Stud. Mycol.">
        <title>101 Dothideomycetes genomes: a test case for predicting lifestyles and emergence of pathogens.</title>
        <authorList>
            <person name="Haridas S."/>
            <person name="Albert R."/>
            <person name="Binder M."/>
            <person name="Bloem J."/>
            <person name="Labutti K."/>
            <person name="Salamov A."/>
            <person name="Andreopoulos B."/>
            <person name="Baker S."/>
            <person name="Barry K."/>
            <person name="Bills G."/>
            <person name="Bluhm B."/>
            <person name="Cannon C."/>
            <person name="Castanera R."/>
            <person name="Culley D."/>
            <person name="Daum C."/>
            <person name="Ezra D."/>
            <person name="Gonzalez J."/>
            <person name="Henrissat B."/>
            <person name="Kuo A."/>
            <person name="Liang C."/>
            <person name="Lipzen A."/>
            <person name="Lutzoni F."/>
            <person name="Magnuson J."/>
            <person name="Mondo S."/>
            <person name="Nolan M."/>
            <person name="Ohm R."/>
            <person name="Pangilinan J."/>
            <person name="Park H.-J."/>
            <person name="Ramirez L."/>
            <person name="Alfaro M."/>
            <person name="Sun H."/>
            <person name="Tritt A."/>
            <person name="Yoshinaga Y."/>
            <person name="Zwiers L.-H."/>
            <person name="Turgeon B."/>
            <person name="Goodwin S."/>
            <person name="Spatafora J."/>
            <person name="Crous P."/>
            <person name="Grigoriev I."/>
        </authorList>
    </citation>
    <scope>NUCLEOTIDE SEQUENCE</scope>
    <source>
        <strain evidence="3">Tuck. ex Michener</strain>
    </source>
</reference>
<proteinExistence type="predicted"/>
<evidence type="ECO:0000313" key="3">
    <source>
        <dbReference type="EMBL" id="KAF2239498.1"/>
    </source>
</evidence>
<keyword evidence="2" id="KW-0472">Membrane</keyword>
<sequence>MKRNIVVFLIIIILFIVLTLVGFLIYYVQNGYSFGRPSSVSDEEEGEEPTEESMRAARGGDRSPRPLRHE</sequence>
<feature type="compositionally biased region" description="Basic and acidic residues" evidence="1">
    <location>
        <begin position="52"/>
        <end position="70"/>
    </location>
</feature>
<dbReference type="EMBL" id="ML991772">
    <property type="protein sequence ID" value="KAF2239498.1"/>
    <property type="molecule type" value="Genomic_DNA"/>
</dbReference>
<accession>A0A6A6HNX4</accession>
<keyword evidence="2" id="KW-0812">Transmembrane</keyword>
<protein>
    <submittedName>
        <fullName evidence="3">Uncharacterized protein</fullName>
    </submittedName>
</protein>